<evidence type="ECO:0000256" key="1">
    <source>
        <dbReference type="SAM" id="MobiDB-lite"/>
    </source>
</evidence>
<keyword evidence="4" id="KW-1185">Reference proteome</keyword>
<proteinExistence type="predicted"/>
<protein>
    <submittedName>
        <fullName evidence="3">Uncharacterized protein</fullName>
    </submittedName>
</protein>
<name>A0A4U0XNU1_9PEZI</name>
<comment type="caution">
    <text evidence="3">The sequence shown here is derived from an EMBL/GenBank/DDBJ whole genome shotgun (WGS) entry which is preliminary data.</text>
</comment>
<sequence>MLYDTDIESLPTLHSAPPPAYDDDDEDISYDYPPPAYFPHSRNDRNNITLPNSPGYHTRWLNNANSLPSTTSNSSGSGRGSDSGRGRTLYLASTPAHGSAAGRSLCGYVVLMVGFTIVVGATIGGALADARSRTGAGESYGG</sequence>
<evidence type="ECO:0000313" key="4">
    <source>
        <dbReference type="Proteomes" id="UP000309340"/>
    </source>
</evidence>
<evidence type="ECO:0000256" key="2">
    <source>
        <dbReference type="SAM" id="Phobius"/>
    </source>
</evidence>
<evidence type="ECO:0000313" key="3">
    <source>
        <dbReference type="EMBL" id="TKA77258.1"/>
    </source>
</evidence>
<keyword evidence="2" id="KW-1133">Transmembrane helix</keyword>
<dbReference type="EMBL" id="NAJQ01000142">
    <property type="protein sequence ID" value="TKA77258.1"/>
    <property type="molecule type" value="Genomic_DNA"/>
</dbReference>
<feature type="region of interest" description="Disordered" evidence="1">
    <location>
        <begin position="1"/>
        <end position="88"/>
    </location>
</feature>
<accession>A0A4U0XNU1</accession>
<dbReference type="AlphaFoldDB" id="A0A4U0XNU1"/>
<dbReference type="Proteomes" id="UP000309340">
    <property type="component" value="Unassembled WGS sequence"/>
</dbReference>
<reference evidence="3 4" key="1">
    <citation type="submission" date="2017-03" db="EMBL/GenBank/DDBJ databases">
        <title>Genomes of endolithic fungi from Antarctica.</title>
        <authorList>
            <person name="Coleine C."/>
            <person name="Masonjones S."/>
            <person name="Stajich J.E."/>
        </authorList>
    </citation>
    <scope>NUCLEOTIDE SEQUENCE [LARGE SCALE GENOMIC DNA]</scope>
    <source>
        <strain evidence="3 4">CCFEE 5184</strain>
    </source>
</reference>
<feature type="transmembrane region" description="Helical" evidence="2">
    <location>
        <begin position="105"/>
        <end position="128"/>
    </location>
</feature>
<keyword evidence="2" id="KW-0812">Transmembrane</keyword>
<organism evidence="3 4">
    <name type="scientific">Friedmanniomyces simplex</name>
    <dbReference type="NCBI Taxonomy" id="329884"/>
    <lineage>
        <taxon>Eukaryota</taxon>
        <taxon>Fungi</taxon>
        <taxon>Dikarya</taxon>
        <taxon>Ascomycota</taxon>
        <taxon>Pezizomycotina</taxon>
        <taxon>Dothideomycetes</taxon>
        <taxon>Dothideomycetidae</taxon>
        <taxon>Mycosphaerellales</taxon>
        <taxon>Teratosphaeriaceae</taxon>
        <taxon>Friedmanniomyces</taxon>
    </lineage>
</organism>
<gene>
    <name evidence="3" type="ORF">B0A55_06136</name>
</gene>
<keyword evidence="2" id="KW-0472">Membrane</keyword>